<sequence>MKRTFHELLLCLEKNLKTLKPSIKWMTIILKEQLISALKEHTELIEFDSGEGSLLISEYGGRLLGMFPQNDSLNLLWVNPNIKKVIKERSWETGGERYWISPERDFFYKKPEIWQEWACPQSLDPANYEFLASSDSSCTVSSGFFLLNQRTKQGSNGEIIRQFRQVKEPFSTGVSYCGIEILDDCILYRPGLKVNGWSLSQVISGGIKSPGTVIIPTKLISKPISYFKLIPDDRLKVMDDHVAFRIDVDAIYKLAIRPEDIDFERPAKIGYILKIPDSENYGLIVKLSDDIPKNQFECFDVSIDHPDSEIGVIQSYNSESPFKPNLNFGEIELQLSLFKTIDNASHGKAKHQLFGYLGTKDEILSVQEKYFGIKDPYLF</sequence>
<reference evidence="1" key="1">
    <citation type="journal article" date="2015" name="Nature">
        <title>Complex archaea that bridge the gap between prokaryotes and eukaryotes.</title>
        <authorList>
            <person name="Spang A."/>
            <person name="Saw J.H."/>
            <person name="Jorgensen S.L."/>
            <person name="Zaremba-Niedzwiedzka K."/>
            <person name="Martijn J."/>
            <person name="Lind A.E."/>
            <person name="van Eijk R."/>
            <person name="Schleper C."/>
            <person name="Guy L."/>
            <person name="Ettema T.J."/>
        </authorList>
    </citation>
    <scope>NUCLEOTIDE SEQUENCE</scope>
</reference>
<accession>A0A0F9TY61</accession>
<dbReference type="AlphaFoldDB" id="A0A0F9TY61"/>
<name>A0A0F9TY61_9ZZZZ</name>
<dbReference type="EMBL" id="LAZR01000944">
    <property type="protein sequence ID" value="KKN54076.1"/>
    <property type="molecule type" value="Genomic_DNA"/>
</dbReference>
<gene>
    <name evidence="1" type="ORF">LCGC14_0596160</name>
</gene>
<evidence type="ECO:0000313" key="1">
    <source>
        <dbReference type="EMBL" id="KKN54076.1"/>
    </source>
</evidence>
<protein>
    <submittedName>
        <fullName evidence="1">Uncharacterized protein</fullName>
    </submittedName>
</protein>
<proteinExistence type="predicted"/>
<organism evidence="1">
    <name type="scientific">marine sediment metagenome</name>
    <dbReference type="NCBI Taxonomy" id="412755"/>
    <lineage>
        <taxon>unclassified sequences</taxon>
        <taxon>metagenomes</taxon>
        <taxon>ecological metagenomes</taxon>
    </lineage>
</organism>
<comment type="caution">
    <text evidence="1">The sequence shown here is derived from an EMBL/GenBank/DDBJ whole genome shotgun (WGS) entry which is preliminary data.</text>
</comment>